<dbReference type="Gene3D" id="2.60.40.3440">
    <property type="match status" value="2"/>
</dbReference>
<dbReference type="PANTHER" id="PTHR42535">
    <property type="entry name" value="OOKINETE PROTEIN, PUTATIVE-RELATED"/>
    <property type="match status" value="1"/>
</dbReference>
<dbReference type="SMART" id="SM00710">
    <property type="entry name" value="PbH1"/>
    <property type="match status" value="12"/>
</dbReference>
<dbReference type="SUPFAM" id="SSF51126">
    <property type="entry name" value="Pectin lyase-like"/>
    <property type="match status" value="1"/>
</dbReference>
<dbReference type="Gene3D" id="2.60.120.200">
    <property type="match status" value="2"/>
</dbReference>
<dbReference type="Pfam" id="PF17892">
    <property type="entry name" value="Cadherin_5"/>
    <property type="match status" value="1"/>
</dbReference>
<dbReference type="CDD" id="cd11304">
    <property type="entry name" value="Cadherin_repeat"/>
    <property type="match status" value="1"/>
</dbReference>
<dbReference type="InterPro" id="IPR006558">
    <property type="entry name" value="LamG-like"/>
</dbReference>
<dbReference type="RefSeq" id="WP_201349069.1">
    <property type="nucleotide sequence ID" value="NZ_AP014546.1"/>
</dbReference>
<keyword evidence="1" id="KW-0732">Signal</keyword>
<dbReference type="Pfam" id="PF14252">
    <property type="entry name" value="DUF4347"/>
    <property type="match status" value="1"/>
</dbReference>
<dbReference type="EMBL" id="AP014546">
    <property type="protein sequence ID" value="BBB28359.1"/>
    <property type="molecule type" value="Genomic_DNA"/>
</dbReference>
<dbReference type="Gene3D" id="2.60.40.60">
    <property type="entry name" value="Cadherins"/>
    <property type="match status" value="1"/>
</dbReference>
<dbReference type="InterPro" id="IPR006626">
    <property type="entry name" value="PbH1"/>
</dbReference>
<dbReference type="Proteomes" id="UP000595332">
    <property type="component" value="Chromosome"/>
</dbReference>
<dbReference type="InterPro" id="IPR010221">
    <property type="entry name" value="VCBS_dom"/>
</dbReference>
<dbReference type="SUPFAM" id="SSF49899">
    <property type="entry name" value="Concanavalin A-like lectins/glucanases"/>
    <property type="match status" value="2"/>
</dbReference>
<dbReference type="InterPro" id="IPR013783">
    <property type="entry name" value="Ig-like_fold"/>
</dbReference>
<sequence length="2886" mass="297091">MNKSAFKRKQGYKAPVIEGLEPRILLSADVPGLDVLTNTSIAEIDDAISNILRDAEAEVARINVQPSQLESESTNHSVLEPEKLLPITATQETSIRHEIVFINSNVPDYERLLEDIKRQTEDARNISVLVLNSHINGVEHITEVLANYTNLDAIHILSHSSDGTIDLGSAQLSNNSLPEYQNQLRQWGESLNTQADILIYGCNLVSSGNGQTLIEQLSELTLADIAASDDLTGHAELGGDWELEYSTGNIETNIVIPSYTQADWQVTLDITSSLVAHYTFDEGSGSTAFDSSASANNASLIGSPVYSTGIVGSGALNFSGDFDYVDAPDAVATDFGSGDFSVGFWFNSTSLGTAARLVGDSIGADGYILYGSGSGEVNFLITSGAQLQTLTAGGLFDGEWHHVVGTRSGNDFSLYIDNTLADSATNALIGSVDNTVALRMGATDGVSSDYDGLLDEVRLYNRALTSSDITELYNNVGNIPVIISSGGNDTANISVIDGTTSVATVSAIDNNSGTMTYSISGGDDALKFSINPTTGVLTFASAPEFSSPTDTNLDNVYKVIVQASDGIDGSDTQAIDVMVTDSTYPTSYGANNTFEWITNVTFAGINNTTGQDGGGYGDYTAQFASVAAGTSNDLSITINAYSDEYINTWIDWNQDGDFLDINESYTLATNVMANGPYTLSILAPTDAVAGTTVMRTSVKYQDAPASNEIIGFGEVEDYSITVTSAVTSLTVDTATNDNDSGITNGNASQDTAWLNLNKGGDAAISLREAIIAANNTSGTDTINFNIAGSGIHTISLTSALPAITEAVIINGTTETDFSGAPLIAIDGSSAGVVNGLWLQEGSDGSTIRGLQILNAGNDGIKIDSSNNLIAGNYIGTDGIADLGSTYDGIRISGSNNIIGGTTASDRNVIAGNNDDGIQLQSTATGTVIAGNYIGVNASGLGSIGNGSAGIELSGTTQTTTIGGTVANSGNIIGGNQNGIVSYGSDNNTISGNYIGIGSDGLTDIGNSIDGIRLESGSTNNVIGGTTTNERNIISGNNDNGIFITGTGTTNNTVQGNFIGTDITGTISVGNTAAGIEISSNADANTIGGTTVAARNIISGNSDGIYIQNADGTIIKGNYIGTDVTGLLDLGNSDRGIQIESGADNTIIGGTTSAARNVISGNNSDGIIISDGASPGTGTTGTVIQGNYIGVGSDSTTAISNGTNGIRITTESNHTIGGTEAGAGNIIAFNAGDGILLSDNAATDNTILGNSIHSNTQQGIDLGNDGVTANDLVDGDGDTGANSLQNFPVLFAASVSGVNTTITGQINSNPNTTYRIEFFSSPVGTEDPSGHGEGETYLGYISVTTDINGDASINAVFGVSIAANDRVSSTATVDLGSGNYGATSEFSMNVITTSPSVFTQTLPGAQSIGENQTLTFNATNGNAVSVSDTNGTTDTRLQVFISVNDGILTLSQTTGLSILGGANASSFMTVHGSESDLNAALEGMTFTPDTSFSGAVSLQMTTSLGADMTGYYSFDAGNAIDDSVGVSQNGVLINNASSVTDATRGEVLSLDGDRDYVQIASMFGDPANVTLAAWVNYSSFDINGGEVITLGGDIALRVDDGSKGVTGFFYDGSSYQFIESNISLSDGNWHHIAFSFDDVSNTQKLYIDGAVVGSATLTSSITYTGWFGESRIGAHPNDGDANFDFNGLIDDARIYTRALSSDEIFNLAADNTEVSNNVAITVTAANNAPTVGGGSLPGITEDLTNPAGETISNLFSGSFNDVDAGSSMSGVLITNNPENASQGTWQYSTDTGSNWYNIGNIAYPNSLALDTSTSIRFVPSTDYNGSPDVLSLRALDNTYSGGFTSGATAATADASSPGGSSSISSSLVSISTVVTAVNDAPEMPTVAGMFLTAITEDNVNNGGNLVSEIIASNGGNSITDADAGALEGIAITSIDNSNGTWQYNIGGGWLDVDTVSFYQSLLLRDSDSLRFVPDQKNSDIAFITFSAWDQTSGTTGTKVDTSTFDTSGAFSFALNTASISITGINDAPTGTTLVVAALEETATAIDISSHVADVDGTVVLSTTTVTVGPSNGSLTNNSDGTFSYTGNLNFVGADSFTYTVEDNDGQLSSDITVTINVSDVNDAPAGTNKTVATLEDTDFVFAASDFGFTDSSDSPANNLLNIIITSAPINGDLFLDSNGDGIIDGGETLINLDSIAITDINAGKLKFKPALNGNGSSYDAFTFQVQDDGGTANSGVDTDPSTNTITIDVTPQNDPATIGGNTSGSAAEGVVVTGTLTASDADGLTDGSYFSISGTAASNGTPSIDASSGAWTYTPSDANWFGSDSFEVTVTDDAGGTTTQAVSITITNTDDPATIGGNTSGSAAEGVVVTGTLTASDADGLTDGSYFSISGTAASNGTPSIDASSGAWTYTPSDANWFGSDSFEVTVTDDAGGTTTQAVSITITNTDDPASIGGNTSGSAAEGVVVTGTLTATDADGLTDGSYFSISGTAASNGTPSIDASSGAWTYTPSDANWFGSDSFEVTVTDDAGGSTAQTISITLSNINDPAVIDGDNTGTVTKNLDVNLLLSTSGTLSITDVDPGQSSFLPASITGNYGIISINTTGAWSYSADNSQATIQVLSGSQSLLDTFTVMSADGTTHNIAITINGIDSPPSVIIPITPEPEQPTTPPTEEPDDENTSEIEETNDTNETNDTENATETIFDDSSSLTPAFITATATPTPLTPNDLFLSVLSERPSTIKTTEDTKPSVEITQTFLQELASFWKDDGIATVEPSDSSTKSLEFLDDLDKMLQDLDESEMAKEKELELSAEAITGVSITLTAGFVSWALRAGSLMASLLAAMPAWRHLDPMPILAANEKDQKEPLQTEQILDNIQDEKTENKVDELFER</sequence>
<dbReference type="NCBIfam" id="NF012209">
    <property type="entry name" value="LEPR-8K"/>
    <property type="match status" value="1"/>
</dbReference>
<evidence type="ECO:0000313" key="6">
    <source>
        <dbReference type="Proteomes" id="UP000595332"/>
    </source>
</evidence>
<evidence type="ECO:0000256" key="3">
    <source>
        <dbReference type="SAM" id="MobiDB-lite"/>
    </source>
</evidence>
<dbReference type="InterPro" id="IPR011050">
    <property type="entry name" value="Pectin_lyase_fold/virulence"/>
</dbReference>
<evidence type="ECO:0000256" key="1">
    <source>
        <dbReference type="ARBA" id="ARBA00022729"/>
    </source>
</evidence>
<evidence type="ECO:0000256" key="2">
    <source>
        <dbReference type="ARBA" id="ARBA00023157"/>
    </source>
</evidence>
<dbReference type="GO" id="GO:0005509">
    <property type="term" value="F:calcium ion binding"/>
    <property type="evidence" value="ECO:0007669"/>
    <property type="project" value="InterPro"/>
</dbReference>
<dbReference type="SUPFAM" id="SSF49313">
    <property type="entry name" value="Cadherin-like"/>
    <property type="match status" value="1"/>
</dbReference>
<keyword evidence="2" id="KW-1015">Disulfide bond</keyword>
<dbReference type="GO" id="GO:0016020">
    <property type="term" value="C:membrane"/>
    <property type="evidence" value="ECO:0007669"/>
    <property type="project" value="InterPro"/>
</dbReference>
<dbReference type="InterPro" id="IPR041690">
    <property type="entry name" value="Cadherin_5"/>
</dbReference>
<dbReference type="PROSITE" id="PS50268">
    <property type="entry name" value="CADHERIN_2"/>
    <property type="match status" value="1"/>
</dbReference>
<dbReference type="SMART" id="SM00560">
    <property type="entry name" value="LamGL"/>
    <property type="match status" value="2"/>
</dbReference>
<dbReference type="Pfam" id="PF17963">
    <property type="entry name" value="Big_9"/>
    <property type="match status" value="3"/>
</dbReference>
<name>A0A7R6P9J8_9GAMM</name>
<proteinExistence type="predicted"/>
<gene>
    <name evidence="5" type="ORF">NEJAP_0401</name>
</gene>
<dbReference type="SMART" id="SM00112">
    <property type="entry name" value="CA"/>
    <property type="match status" value="4"/>
</dbReference>
<feature type="region of interest" description="Disordered" evidence="3">
    <location>
        <begin position="2656"/>
        <end position="2703"/>
    </location>
</feature>
<organism evidence="5 6">
    <name type="scientific">Neptunomonas japonica JAMM 1380</name>
    <dbReference type="NCBI Taxonomy" id="1441457"/>
    <lineage>
        <taxon>Bacteria</taxon>
        <taxon>Pseudomonadati</taxon>
        <taxon>Pseudomonadota</taxon>
        <taxon>Gammaproteobacteria</taxon>
        <taxon>Oceanospirillales</taxon>
        <taxon>Oceanospirillaceae</taxon>
        <taxon>Neptunomonas</taxon>
    </lineage>
</organism>
<keyword evidence="6" id="KW-1185">Reference proteome</keyword>
<feature type="compositionally biased region" description="Pro residues" evidence="3">
    <location>
        <begin position="2658"/>
        <end position="2669"/>
    </location>
</feature>
<dbReference type="InterPro" id="IPR013320">
    <property type="entry name" value="ConA-like_dom_sf"/>
</dbReference>
<dbReference type="Gene3D" id="2.60.40.2810">
    <property type="match status" value="1"/>
</dbReference>
<dbReference type="NCBIfam" id="NF012211">
    <property type="entry name" value="tand_rpt_95"/>
    <property type="match status" value="4"/>
</dbReference>
<dbReference type="PANTHER" id="PTHR42535:SF2">
    <property type="entry name" value="CHROMOSOME UNDETERMINED SCAFFOLD_146, WHOLE GENOME SHOTGUN SEQUENCE"/>
    <property type="match status" value="1"/>
</dbReference>
<evidence type="ECO:0000313" key="5">
    <source>
        <dbReference type="EMBL" id="BBB28359.1"/>
    </source>
</evidence>
<dbReference type="InterPro" id="IPR015919">
    <property type="entry name" value="Cadherin-like_sf"/>
</dbReference>
<dbReference type="Pfam" id="PF13385">
    <property type="entry name" value="Laminin_G_3"/>
    <property type="match status" value="2"/>
</dbReference>
<dbReference type="KEGG" id="njp:NEJAP_0401"/>
<dbReference type="InterPro" id="IPR002126">
    <property type="entry name" value="Cadherin-like_dom"/>
</dbReference>
<accession>A0A7R6P9J8</accession>
<dbReference type="Pfam" id="PF20009">
    <property type="entry name" value="GEVED"/>
    <property type="match status" value="1"/>
</dbReference>
<dbReference type="GO" id="GO:0007156">
    <property type="term" value="P:homophilic cell adhesion via plasma membrane adhesion molecules"/>
    <property type="evidence" value="ECO:0007669"/>
    <property type="project" value="InterPro"/>
</dbReference>
<dbReference type="NCBIfam" id="TIGR01965">
    <property type="entry name" value="VCBS_repeat"/>
    <property type="match status" value="4"/>
</dbReference>
<evidence type="ECO:0000259" key="4">
    <source>
        <dbReference type="PROSITE" id="PS50268"/>
    </source>
</evidence>
<dbReference type="InterPro" id="IPR045474">
    <property type="entry name" value="GEVED"/>
</dbReference>
<feature type="compositionally biased region" description="Acidic residues" evidence="3">
    <location>
        <begin position="2670"/>
        <end position="2691"/>
    </location>
</feature>
<reference evidence="5 6" key="1">
    <citation type="journal article" date="2008" name="Int. J. Syst. Evol. Microbiol.">
        <title>Neptunomonas japonica sp. nov., an Osedax japonicus symbiont-like bacterium isolated from sediment adjacent to sperm whale carcasses off Kagoshima, Japan.</title>
        <authorList>
            <person name="Miyazaki M."/>
            <person name="Nogi Y."/>
            <person name="Fujiwara Y."/>
            <person name="Kawato M."/>
            <person name="Kubokawa K."/>
            <person name="Horikoshi K."/>
        </authorList>
    </citation>
    <scope>NUCLEOTIDE SEQUENCE [LARGE SCALE GENOMIC DNA]</scope>
    <source>
        <strain evidence="5 6">JAMM 1380</strain>
    </source>
</reference>
<protein>
    <recommendedName>
        <fullName evidence="4">Cadherin domain-containing protein</fullName>
    </recommendedName>
</protein>
<dbReference type="InterPro" id="IPR025592">
    <property type="entry name" value="DUF4347"/>
</dbReference>
<feature type="domain" description="Cadherin" evidence="4">
    <location>
        <begin position="500"/>
        <end position="587"/>
    </location>
</feature>
<dbReference type="Gene3D" id="2.60.40.10">
    <property type="entry name" value="Immunoglobulins"/>
    <property type="match status" value="1"/>
</dbReference>
<dbReference type="InterPro" id="IPR053786">
    <property type="entry name" value="LEPRxLL_CS"/>
</dbReference>